<proteinExistence type="predicted"/>
<evidence type="ECO:0000313" key="2">
    <source>
        <dbReference type="EMBL" id="MTW20430.1"/>
    </source>
</evidence>
<dbReference type="RefSeq" id="WP_155448996.1">
    <property type="nucleotide sequence ID" value="NZ_WNKT01000006.1"/>
</dbReference>
<organism evidence="2 3">
    <name type="scientific">Allochromatium palmeri</name>
    <dbReference type="NCBI Taxonomy" id="231048"/>
    <lineage>
        <taxon>Bacteria</taxon>
        <taxon>Pseudomonadati</taxon>
        <taxon>Pseudomonadota</taxon>
        <taxon>Gammaproteobacteria</taxon>
        <taxon>Chromatiales</taxon>
        <taxon>Chromatiaceae</taxon>
        <taxon>Allochromatium</taxon>
    </lineage>
</organism>
<name>A0A6N8EAE6_9GAMM</name>
<comment type="caution">
    <text evidence="2">The sequence shown here is derived from an EMBL/GenBank/DDBJ whole genome shotgun (WGS) entry which is preliminary data.</text>
</comment>
<dbReference type="OrthoDB" id="463626at2"/>
<evidence type="ECO:0000313" key="3">
    <source>
        <dbReference type="Proteomes" id="UP000434044"/>
    </source>
</evidence>
<gene>
    <name evidence="2" type="ORF">GJ668_04870</name>
</gene>
<dbReference type="EMBL" id="WNKT01000006">
    <property type="protein sequence ID" value="MTW20430.1"/>
    <property type="molecule type" value="Genomic_DNA"/>
</dbReference>
<evidence type="ECO:0000256" key="1">
    <source>
        <dbReference type="SAM" id="MobiDB-lite"/>
    </source>
</evidence>
<protein>
    <submittedName>
        <fullName evidence="2">Uncharacterized protein</fullName>
    </submittedName>
</protein>
<accession>A0A6N8EAE6</accession>
<sequence>MKLVLRDSLLFVPVTLIYRGVRLDIDDVLIDTGSATTLLSRLWAFIPKPLMSCVEFGEWVEWSMCFPGESMRFSSGNTKSHGWRSNSADWTMASK</sequence>
<dbReference type="AlphaFoldDB" id="A0A6N8EAE6"/>
<keyword evidence="3" id="KW-1185">Reference proteome</keyword>
<feature type="region of interest" description="Disordered" evidence="1">
    <location>
        <begin position="75"/>
        <end position="95"/>
    </location>
</feature>
<dbReference type="Proteomes" id="UP000434044">
    <property type="component" value="Unassembled WGS sequence"/>
</dbReference>
<reference evidence="2 3" key="1">
    <citation type="submission" date="2019-11" db="EMBL/GenBank/DDBJ databases">
        <title>Whole-genome sequence of the anaerobic purple sulfur bacterium Allochromatium palmeri DSM 15591.</title>
        <authorList>
            <person name="Kyndt J.A."/>
            <person name="Meyer T.E."/>
        </authorList>
    </citation>
    <scope>NUCLEOTIDE SEQUENCE [LARGE SCALE GENOMIC DNA]</scope>
    <source>
        <strain evidence="2 3">DSM 15591</strain>
    </source>
</reference>